<comment type="similarity">
    <text evidence="2 15">Belongs to the DNA polymerase type-Y family.</text>
</comment>
<dbReference type="InterPro" id="IPR050116">
    <property type="entry name" value="DNA_polymerase-Y"/>
</dbReference>
<dbReference type="GO" id="GO:0003684">
    <property type="term" value="F:damaged DNA binding"/>
    <property type="evidence" value="ECO:0007669"/>
    <property type="project" value="InterPro"/>
</dbReference>
<reference evidence="18" key="1">
    <citation type="submission" date="2019-05" db="EMBL/GenBank/DDBJ databases">
        <title>Candidatus Nanohalobium constans, a novel model system to study the DPANN nano-sized archaea: genomic and physiological characterization of a nanoarchaeon co-cultured with its chitinotrophic host.</title>
        <authorList>
            <person name="La Cono V."/>
            <person name="Arcadi E."/>
            <person name="Crisafi F."/>
            <person name="Denaro R."/>
            <person name="La Spada G."/>
            <person name="Messina E."/>
            <person name="Smedile F."/>
            <person name="Toshchakov S.V."/>
            <person name="Shevchenko M.A."/>
            <person name="Golyshin P.N."/>
            <person name="Golyshina O.V."/>
            <person name="Ferrer M."/>
            <person name="Rohde M."/>
            <person name="Mushegian A."/>
            <person name="Sorokin D.Y."/>
            <person name="Giuliano L."/>
            <person name="Yakimov M.M."/>
        </authorList>
    </citation>
    <scope>NUCLEOTIDE SEQUENCE [LARGE SCALE GENOMIC DNA]</scope>
    <source>
        <strain evidence="18">LC1Nh</strain>
    </source>
</reference>
<evidence type="ECO:0000256" key="11">
    <source>
        <dbReference type="ARBA" id="ARBA00022932"/>
    </source>
</evidence>
<dbReference type="InterPro" id="IPR043502">
    <property type="entry name" value="DNA/RNA_pol_sf"/>
</dbReference>
<dbReference type="GO" id="GO:0006281">
    <property type="term" value="P:DNA repair"/>
    <property type="evidence" value="ECO:0007669"/>
    <property type="project" value="UniProtKB-UniRule"/>
</dbReference>
<dbReference type="PROSITE" id="PS50173">
    <property type="entry name" value="UMUC"/>
    <property type="match status" value="1"/>
</dbReference>
<dbReference type="Gene3D" id="3.40.1170.60">
    <property type="match status" value="1"/>
</dbReference>
<feature type="binding site" evidence="15">
    <location>
        <position position="112"/>
    </location>
    <ligand>
        <name>Mg(2+)</name>
        <dbReference type="ChEBI" id="CHEBI:18420"/>
    </ligand>
</feature>
<keyword evidence="18" id="KW-1185">Reference proteome</keyword>
<dbReference type="GeneID" id="42364860"/>
<dbReference type="GO" id="GO:0005737">
    <property type="term" value="C:cytoplasm"/>
    <property type="evidence" value="ECO:0007669"/>
    <property type="project" value="UniProtKB-SubCell"/>
</dbReference>
<evidence type="ECO:0000256" key="15">
    <source>
        <dbReference type="HAMAP-Rule" id="MF_01113"/>
    </source>
</evidence>
<evidence type="ECO:0000256" key="1">
    <source>
        <dbReference type="ARBA" id="ARBA00004496"/>
    </source>
</evidence>
<evidence type="ECO:0000256" key="10">
    <source>
        <dbReference type="ARBA" id="ARBA00022842"/>
    </source>
</evidence>
<keyword evidence="11 15" id="KW-0239">DNA-directed DNA polymerase</keyword>
<keyword evidence="4 15" id="KW-0963">Cytoplasm</keyword>
<organism evidence="17 18">
    <name type="scientific">Candidatus Nanohalobium constans</name>
    <dbReference type="NCBI Taxonomy" id="2565781"/>
    <lineage>
        <taxon>Archaea</taxon>
        <taxon>Candidatus Nanohalarchaeota</taxon>
        <taxon>Candidatus Nanohalobia</taxon>
        <taxon>Candidatus Nanohalobiales</taxon>
        <taxon>Candidatus Nanohalobiaceae</taxon>
        <taxon>Candidatus Nanohalobium</taxon>
    </lineage>
</organism>
<keyword evidence="6 15" id="KW-0548">Nucleotidyltransferase</keyword>
<keyword evidence="3 15" id="KW-0515">Mutator protein</keyword>
<keyword evidence="9 15" id="KW-0227">DNA damage</keyword>
<dbReference type="GO" id="GO:0000287">
    <property type="term" value="F:magnesium ion binding"/>
    <property type="evidence" value="ECO:0007669"/>
    <property type="project" value="UniProtKB-UniRule"/>
</dbReference>
<dbReference type="PANTHER" id="PTHR11076:SF33">
    <property type="entry name" value="DNA POLYMERASE KAPPA"/>
    <property type="match status" value="1"/>
</dbReference>
<dbReference type="RefSeq" id="WP_153550115.1">
    <property type="nucleotide sequence ID" value="NZ_CP040089.1"/>
</dbReference>
<dbReference type="AlphaFoldDB" id="A0A5Q0UFL5"/>
<evidence type="ECO:0000256" key="4">
    <source>
        <dbReference type="ARBA" id="ARBA00022490"/>
    </source>
</evidence>
<evidence type="ECO:0000256" key="14">
    <source>
        <dbReference type="ARBA" id="ARBA00049244"/>
    </source>
</evidence>
<gene>
    <name evidence="15 17" type="primary">dbh</name>
    <name evidence="17" type="ORF">LC1Nh_0477</name>
</gene>
<evidence type="ECO:0000256" key="5">
    <source>
        <dbReference type="ARBA" id="ARBA00022679"/>
    </source>
</evidence>
<accession>A0A5Q0UFL5</accession>
<dbReference type="CDD" id="cd03586">
    <property type="entry name" value="PolY_Pol_IV_kappa"/>
    <property type="match status" value="1"/>
</dbReference>
<evidence type="ECO:0000256" key="8">
    <source>
        <dbReference type="ARBA" id="ARBA00022723"/>
    </source>
</evidence>
<dbReference type="Gene3D" id="3.30.1490.100">
    <property type="entry name" value="DNA polymerase, Y-family, little finger domain"/>
    <property type="match status" value="1"/>
</dbReference>
<dbReference type="Pfam" id="PF00817">
    <property type="entry name" value="IMS"/>
    <property type="match status" value="1"/>
</dbReference>
<dbReference type="Pfam" id="PF11799">
    <property type="entry name" value="IMS_C"/>
    <property type="match status" value="1"/>
</dbReference>
<dbReference type="SUPFAM" id="SSF56672">
    <property type="entry name" value="DNA/RNA polymerases"/>
    <property type="match status" value="1"/>
</dbReference>
<comment type="function">
    <text evidence="15">Poorly processive, error-prone DNA polymerase involved in untargeted mutagenesis. Copies undamaged DNA at stalled replication forks, which arise in vivo from mismatched or misaligned primer ends. These misaligned primers can be extended by PolIV. Exhibits no 3'-5' exonuclease (proofreading) activity. May be involved in translesional synthesis.</text>
</comment>
<proteinExistence type="inferred from homology"/>
<dbReference type="Pfam" id="PF21999">
    <property type="entry name" value="IMS_HHH_1"/>
    <property type="match status" value="1"/>
</dbReference>
<feature type="domain" description="UmuC" evidence="16">
    <location>
        <begin position="7"/>
        <end position="191"/>
    </location>
</feature>
<keyword evidence="5 15" id="KW-0808">Transferase</keyword>
<dbReference type="HAMAP" id="MF_01113">
    <property type="entry name" value="DNApol_IV"/>
    <property type="match status" value="1"/>
</dbReference>
<feature type="active site" evidence="15">
    <location>
        <position position="113"/>
    </location>
</feature>
<evidence type="ECO:0000313" key="17">
    <source>
        <dbReference type="EMBL" id="QGA80377.1"/>
    </source>
</evidence>
<evidence type="ECO:0000256" key="3">
    <source>
        <dbReference type="ARBA" id="ARBA00022457"/>
    </source>
</evidence>
<dbReference type="EC" id="2.7.7.7" evidence="15"/>
<comment type="subcellular location">
    <subcellularLocation>
        <location evidence="1 15">Cytoplasm</location>
    </subcellularLocation>
</comment>
<comment type="subunit">
    <text evidence="15">Monomer.</text>
</comment>
<name>A0A5Q0UFL5_9ARCH</name>
<dbReference type="InterPro" id="IPR036775">
    <property type="entry name" value="DNA_pol_Y-fam_lit_finger_sf"/>
</dbReference>
<comment type="catalytic activity">
    <reaction evidence="14 15">
        <text>DNA(n) + a 2'-deoxyribonucleoside 5'-triphosphate = DNA(n+1) + diphosphate</text>
        <dbReference type="Rhea" id="RHEA:22508"/>
        <dbReference type="Rhea" id="RHEA-COMP:17339"/>
        <dbReference type="Rhea" id="RHEA-COMP:17340"/>
        <dbReference type="ChEBI" id="CHEBI:33019"/>
        <dbReference type="ChEBI" id="CHEBI:61560"/>
        <dbReference type="ChEBI" id="CHEBI:173112"/>
        <dbReference type="EC" id="2.7.7.7"/>
    </reaction>
</comment>
<dbReference type="GO" id="GO:0042276">
    <property type="term" value="P:error-prone translesion synthesis"/>
    <property type="evidence" value="ECO:0007669"/>
    <property type="project" value="TreeGrafter"/>
</dbReference>
<dbReference type="KEGG" id="ncon:LC1Nh_0477"/>
<keyword evidence="10 15" id="KW-0460">Magnesium</keyword>
<keyword evidence="12 15" id="KW-0238">DNA-binding</keyword>
<dbReference type="PANTHER" id="PTHR11076">
    <property type="entry name" value="DNA REPAIR POLYMERASE UMUC / TRANSFERASE FAMILY MEMBER"/>
    <property type="match status" value="1"/>
</dbReference>
<dbReference type="Gene3D" id="3.30.70.270">
    <property type="match status" value="1"/>
</dbReference>
<dbReference type="InterPro" id="IPR043128">
    <property type="entry name" value="Rev_trsase/Diguanyl_cyclase"/>
</dbReference>
<dbReference type="Gene3D" id="1.10.150.20">
    <property type="entry name" value="5' to 3' exonuclease, C-terminal subdomain"/>
    <property type="match status" value="1"/>
</dbReference>
<feature type="binding site" evidence="15">
    <location>
        <position position="11"/>
    </location>
    <ligand>
        <name>Mg(2+)</name>
        <dbReference type="ChEBI" id="CHEBI:18420"/>
    </ligand>
</feature>
<dbReference type="InterPro" id="IPR001126">
    <property type="entry name" value="UmuC"/>
</dbReference>
<dbReference type="SUPFAM" id="SSF100879">
    <property type="entry name" value="Lesion bypass DNA polymerase (Y-family), little finger domain"/>
    <property type="match status" value="1"/>
</dbReference>
<evidence type="ECO:0000256" key="2">
    <source>
        <dbReference type="ARBA" id="ARBA00010945"/>
    </source>
</evidence>
<dbReference type="EMBL" id="CP040089">
    <property type="protein sequence ID" value="QGA80377.1"/>
    <property type="molecule type" value="Genomic_DNA"/>
</dbReference>
<evidence type="ECO:0000259" key="16">
    <source>
        <dbReference type="PROSITE" id="PS50173"/>
    </source>
</evidence>
<evidence type="ECO:0000256" key="7">
    <source>
        <dbReference type="ARBA" id="ARBA00022705"/>
    </source>
</evidence>
<evidence type="ECO:0000256" key="9">
    <source>
        <dbReference type="ARBA" id="ARBA00022763"/>
    </source>
</evidence>
<dbReference type="Proteomes" id="UP000377803">
    <property type="component" value="Chromosome"/>
</dbReference>
<dbReference type="InterPro" id="IPR053848">
    <property type="entry name" value="IMS_HHH_1"/>
</dbReference>
<feature type="site" description="Substrate discrimination" evidence="15">
    <location>
        <position position="16"/>
    </location>
</feature>
<comment type="cofactor">
    <cofactor evidence="15">
        <name>Mg(2+)</name>
        <dbReference type="ChEBI" id="CHEBI:18420"/>
    </cofactor>
    <text evidence="15">Binds 2 magnesium ions per subunit.</text>
</comment>
<protein>
    <recommendedName>
        <fullName evidence="15">DNA polymerase IV</fullName>
        <shortName evidence="15">Pol IV</shortName>
        <ecNumber evidence="15">2.7.7.7</ecNumber>
    </recommendedName>
</protein>
<dbReference type="NCBIfam" id="NF002677">
    <property type="entry name" value="PRK02406.1"/>
    <property type="match status" value="1"/>
</dbReference>
<dbReference type="GO" id="GO:0006261">
    <property type="term" value="P:DNA-templated DNA replication"/>
    <property type="evidence" value="ECO:0007669"/>
    <property type="project" value="UniProtKB-UniRule"/>
</dbReference>
<keyword evidence="7 15" id="KW-0235">DNA replication</keyword>
<dbReference type="InterPro" id="IPR022880">
    <property type="entry name" value="DNApol_IV"/>
</dbReference>
<dbReference type="GO" id="GO:0003887">
    <property type="term" value="F:DNA-directed DNA polymerase activity"/>
    <property type="evidence" value="ECO:0007669"/>
    <property type="project" value="UniProtKB-UniRule"/>
</dbReference>
<evidence type="ECO:0000256" key="13">
    <source>
        <dbReference type="ARBA" id="ARBA00023204"/>
    </source>
</evidence>
<evidence type="ECO:0000256" key="12">
    <source>
        <dbReference type="ARBA" id="ARBA00023125"/>
    </source>
</evidence>
<dbReference type="InterPro" id="IPR017961">
    <property type="entry name" value="DNA_pol_Y-fam_little_finger"/>
</dbReference>
<sequence length="359" mass="40540">MTREKTVLHIDMDAFYASVEKNRKDMEGPVVVCVYSGRSEDSGAVSTCSYDARELGIHAAMPITIAKDIAENAEQEVHFVPMDKEYYRSVSDRIREEIYERYADTVEQASIDEAYLEIPEETDDAVEVAEEIQKEVGEDFHLTCSIGVAPNKLVAKIASDRQKPEGLTVVREEEVRGFMYGLEIEDIHGIGEITREKLESLGINSVEELANAENALLVEEFGENFGPTLKEKARGKDSSEVKPQEQKQITRITTLGENSSIPRYIEKYFPELAQEIVPKADEKGVGFRKISVIVIDDEIQMHTRSTTLKSHVNDKKIIIQEGEKLLEEFLENFSGQVRRIGLRISDLKEIEDQSSLGDF</sequence>
<evidence type="ECO:0000256" key="6">
    <source>
        <dbReference type="ARBA" id="ARBA00022695"/>
    </source>
</evidence>
<keyword evidence="13 15" id="KW-0234">DNA repair</keyword>
<evidence type="ECO:0000313" key="18">
    <source>
        <dbReference type="Proteomes" id="UP000377803"/>
    </source>
</evidence>
<keyword evidence="8 15" id="KW-0479">Metal-binding</keyword>
<dbReference type="OrthoDB" id="372207at2157"/>